<dbReference type="RefSeq" id="WP_200585446.1">
    <property type="nucleotide sequence ID" value="NZ_JAEHFY010000008.1"/>
</dbReference>
<dbReference type="EMBL" id="JAEHFY010000008">
    <property type="protein sequence ID" value="MBK0382666.1"/>
    <property type="molecule type" value="Genomic_DNA"/>
</dbReference>
<feature type="transmembrane region" description="Helical" evidence="1">
    <location>
        <begin position="31"/>
        <end position="47"/>
    </location>
</feature>
<accession>A0ABS1BIE8</accession>
<organism evidence="2 3">
    <name type="scientific">Pedobacter segetis</name>
    <dbReference type="NCBI Taxonomy" id="2793069"/>
    <lineage>
        <taxon>Bacteria</taxon>
        <taxon>Pseudomonadati</taxon>
        <taxon>Bacteroidota</taxon>
        <taxon>Sphingobacteriia</taxon>
        <taxon>Sphingobacteriales</taxon>
        <taxon>Sphingobacteriaceae</taxon>
        <taxon>Pedobacter</taxon>
    </lineage>
</organism>
<protein>
    <submittedName>
        <fullName evidence="2">Uncharacterized protein</fullName>
    </submittedName>
</protein>
<keyword evidence="1" id="KW-1133">Transmembrane helix</keyword>
<dbReference type="Proteomes" id="UP000660024">
    <property type="component" value="Unassembled WGS sequence"/>
</dbReference>
<keyword evidence="1" id="KW-0472">Membrane</keyword>
<evidence type="ECO:0000313" key="3">
    <source>
        <dbReference type="Proteomes" id="UP000660024"/>
    </source>
</evidence>
<name>A0ABS1BIE8_9SPHI</name>
<reference evidence="2 3" key="1">
    <citation type="submission" date="2020-12" db="EMBL/GenBank/DDBJ databases">
        <title>Bacterial novel species Pedobacter sp. SD-b isolated from soil.</title>
        <authorList>
            <person name="Jung H.-Y."/>
        </authorList>
    </citation>
    <scope>NUCLEOTIDE SEQUENCE [LARGE SCALE GENOMIC DNA]</scope>
    <source>
        <strain evidence="2 3">SD-b</strain>
    </source>
</reference>
<keyword evidence="3" id="KW-1185">Reference proteome</keyword>
<dbReference type="PROSITE" id="PS51257">
    <property type="entry name" value="PROKAR_LIPOPROTEIN"/>
    <property type="match status" value="1"/>
</dbReference>
<sequence>MYRYRALIFTLLIGSLINVIASFGCSLLVRTILLELSLIAFFLALFSKRKNREEGTKNHHHDDLKIHF</sequence>
<evidence type="ECO:0000313" key="2">
    <source>
        <dbReference type="EMBL" id="MBK0382666.1"/>
    </source>
</evidence>
<evidence type="ECO:0000256" key="1">
    <source>
        <dbReference type="SAM" id="Phobius"/>
    </source>
</evidence>
<keyword evidence="1" id="KW-0812">Transmembrane</keyword>
<comment type="caution">
    <text evidence="2">The sequence shown here is derived from an EMBL/GenBank/DDBJ whole genome shotgun (WGS) entry which is preliminary data.</text>
</comment>
<proteinExistence type="predicted"/>
<gene>
    <name evidence="2" type="ORF">I5M32_06795</name>
</gene>